<comment type="function">
    <text evidence="2">Pyridoxal 5'-phosphate (PLP)-binding protein, which is involved in PLP homeostasis.</text>
</comment>
<dbReference type="Pfam" id="PF01168">
    <property type="entry name" value="Ala_racemase_N"/>
    <property type="match status" value="1"/>
</dbReference>
<evidence type="ECO:0000256" key="2">
    <source>
        <dbReference type="HAMAP-Rule" id="MF_02087"/>
    </source>
</evidence>
<keyword evidence="7" id="KW-1185">Reference proteome</keyword>
<evidence type="ECO:0000256" key="1">
    <source>
        <dbReference type="ARBA" id="ARBA00022898"/>
    </source>
</evidence>
<dbReference type="RefSeq" id="WP_171653585.1">
    <property type="nucleotide sequence ID" value="NZ_WHOD01000070.1"/>
</dbReference>
<evidence type="ECO:0000256" key="3">
    <source>
        <dbReference type="PIRSR" id="PIRSR004848-1"/>
    </source>
</evidence>
<feature type="domain" description="Alanine racemase N-terminal" evidence="5">
    <location>
        <begin position="8"/>
        <end position="226"/>
    </location>
</feature>
<dbReference type="InterPro" id="IPR001608">
    <property type="entry name" value="Ala_racemase_N"/>
</dbReference>
<dbReference type="InterPro" id="IPR011078">
    <property type="entry name" value="PyrdxlP_homeostasis"/>
</dbReference>
<gene>
    <name evidence="6" type="ORF">GC093_19480</name>
</gene>
<dbReference type="PANTHER" id="PTHR10146">
    <property type="entry name" value="PROLINE SYNTHETASE CO-TRANSCRIBED BACTERIAL HOMOLOG PROTEIN"/>
    <property type="match status" value="1"/>
</dbReference>
<dbReference type="Gene3D" id="3.20.20.10">
    <property type="entry name" value="Alanine racemase"/>
    <property type="match status" value="1"/>
</dbReference>
<dbReference type="InterPro" id="IPR029066">
    <property type="entry name" value="PLP-binding_barrel"/>
</dbReference>
<dbReference type="GO" id="GO:0030170">
    <property type="term" value="F:pyridoxal phosphate binding"/>
    <property type="evidence" value="ECO:0007669"/>
    <property type="project" value="UniProtKB-UniRule"/>
</dbReference>
<evidence type="ECO:0000259" key="5">
    <source>
        <dbReference type="Pfam" id="PF01168"/>
    </source>
</evidence>
<dbReference type="SUPFAM" id="SSF51419">
    <property type="entry name" value="PLP-binding barrel"/>
    <property type="match status" value="1"/>
</dbReference>
<dbReference type="NCBIfam" id="TIGR00044">
    <property type="entry name" value="YggS family pyridoxal phosphate-dependent enzyme"/>
    <property type="match status" value="1"/>
</dbReference>
<organism evidence="6 7">
    <name type="scientific">Paenibacillus foliorum</name>
    <dbReference type="NCBI Taxonomy" id="2654974"/>
    <lineage>
        <taxon>Bacteria</taxon>
        <taxon>Bacillati</taxon>
        <taxon>Bacillota</taxon>
        <taxon>Bacilli</taxon>
        <taxon>Bacillales</taxon>
        <taxon>Paenibacillaceae</taxon>
        <taxon>Paenibacillus</taxon>
    </lineage>
</organism>
<keyword evidence="1 2" id="KW-0663">Pyridoxal phosphate</keyword>
<evidence type="ECO:0000313" key="6">
    <source>
        <dbReference type="EMBL" id="NOU95389.1"/>
    </source>
</evidence>
<name>A0A972GRA3_9BACL</name>
<reference evidence="6" key="1">
    <citation type="submission" date="2019-10" db="EMBL/GenBank/DDBJ databases">
        <title>Description of Paenibacillus glebae sp. nov.</title>
        <authorList>
            <person name="Carlier A."/>
            <person name="Qi S."/>
        </authorList>
    </citation>
    <scope>NUCLEOTIDE SEQUENCE</scope>
    <source>
        <strain evidence="6">LMG 31456</strain>
    </source>
</reference>
<evidence type="ECO:0000256" key="4">
    <source>
        <dbReference type="RuleBase" id="RU004514"/>
    </source>
</evidence>
<dbReference type="PIRSF" id="PIRSF004848">
    <property type="entry name" value="YBL036c_PLPDEIII"/>
    <property type="match status" value="1"/>
</dbReference>
<evidence type="ECO:0000313" key="7">
    <source>
        <dbReference type="Proteomes" id="UP000641588"/>
    </source>
</evidence>
<dbReference type="HAMAP" id="MF_02087">
    <property type="entry name" value="PLP_homeostasis"/>
    <property type="match status" value="1"/>
</dbReference>
<dbReference type="EMBL" id="WHOD01000070">
    <property type="protein sequence ID" value="NOU95389.1"/>
    <property type="molecule type" value="Genomic_DNA"/>
</dbReference>
<feature type="modified residue" description="N6-(pyridoxal phosphate)lysine" evidence="2 3">
    <location>
        <position position="35"/>
    </location>
</feature>
<sequence length="232" mass="26569">MLLTHNIQHVEDKVSRACARAGRDRNDVQIIAVTKYVSVQTTGQVLQQGLRHIGENRWQDAEPKWETFKDQGIWHFIGHLQTNKVKDVIGKFAYIHSLDRLSLAKEINKKAAALGIQVECFIQLNISGEETKYGMPPEELSSFIEELQALKQIRIIGLMTMAPYEEEPELTRPVFRRLRELRDELNQKQSLGYEIPHLSMGMSGDFEVAIEEGATWVRLGSILVGKEEITWE</sequence>
<dbReference type="FunFam" id="3.20.20.10:FF:000011">
    <property type="entry name" value="Pyridoxal phosphate homeostasis protein"/>
    <property type="match status" value="1"/>
</dbReference>
<proteinExistence type="inferred from homology"/>
<dbReference type="PANTHER" id="PTHR10146:SF14">
    <property type="entry name" value="PYRIDOXAL PHOSPHATE HOMEOSTASIS PROTEIN"/>
    <property type="match status" value="1"/>
</dbReference>
<comment type="caution">
    <text evidence="6">The sequence shown here is derived from an EMBL/GenBank/DDBJ whole genome shotgun (WGS) entry which is preliminary data.</text>
</comment>
<dbReference type="PROSITE" id="PS01211">
    <property type="entry name" value="UPF0001"/>
    <property type="match status" value="1"/>
</dbReference>
<accession>A0A972GRA3</accession>
<dbReference type="AlphaFoldDB" id="A0A972GRA3"/>
<dbReference type="Proteomes" id="UP000641588">
    <property type="component" value="Unassembled WGS sequence"/>
</dbReference>
<protein>
    <recommendedName>
        <fullName evidence="2">Pyridoxal phosphate homeostasis protein</fullName>
        <shortName evidence="2">PLP homeostasis protein</shortName>
    </recommendedName>
</protein>
<comment type="cofactor">
    <cofactor evidence="3">
        <name>pyridoxal 5'-phosphate</name>
        <dbReference type="ChEBI" id="CHEBI:597326"/>
    </cofactor>
</comment>
<comment type="similarity">
    <text evidence="2 4">Belongs to the pyridoxal phosphate-binding protein YggS/PROSC family.</text>
</comment>
<dbReference type="CDD" id="cd00635">
    <property type="entry name" value="PLPDE_III_YBL036c_like"/>
    <property type="match status" value="1"/>
</dbReference>